<dbReference type="Gene3D" id="3.30.70.270">
    <property type="match status" value="1"/>
</dbReference>
<dbReference type="InterPro" id="IPR043502">
    <property type="entry name" value="DNA/RNA_pol_sf"/>
</dbReference>
<dbReference type="RefSeq" id="XP_041429517.1">
    <property type="nucleotide sequence ID" value="XM_041573583.1"/>
</dbReference>
<dbReference type="PANTHER" id="PTHR33050">
    <property type="entry name" value="REVERSE TRANSCRIPTASE DOMAIN-CONTAINING PROTEIN"/>
    <property type="match status" value="1"/>
</dbReference>
<dbReference type="CDD" id="cd09275">
    <property type="entry name" value="RNase_HI_RT_DIRS1"/>
    <property type="match status" value="1"/>
</dbReference>
<reference evidence="5" key="1">
    <citation type="submission" date="2025-08" db="UniProtKB">
        <authorList>
            <consortium name="RefSeq"/>
        </authorList>
    </citation>
    <scope>IDENTIFICATION</scope>
    <source>
        <strain evidence="5">J_2021</strain>
        <tissue evidence="5">Erythrocytes</tissue>
    </source>
</reference>
<name>A0A8J1LJ21_XENLA</name>
<evidence type="ECO:0000256" key="1">
    <source>
        <dbReference type="ARBA" id="ARBA00010879"/>
    </source>
</evidence>
<dbReference type="GeneID" id="121397210"/>
<feature type="domain" description="Reverse transcriptase" evidence="3">
    <location>
        <begin position="1"/>
        <end position="216"/>
    </location>
</feature>
<dbReference type="Gene3D" id="3.10.10.10">
    <property type="entry name" value="HIV Type 1 Reverse Transcriptase, subunit A, domain 1"/>
    <property type="match status" value="1"/>
</dbReference>
<dbReference type="PANTHER" id="PTHR33050:SF8">
    <property type="entry name" value="REVERSE TRANSCRIPTASE DOMAIN-CONTAINING PROTEIN"/>
    <property type="match status" value="1"/>
</dbReference>
<dbReference type="InterPro" id="IPR000477">
    <property type="entry name" value="RT_dom"/>
</dbReference>
<evidence type="ECO:0000256" key="2">
    <source>
        <dbReference type="ARBA" id="ARBA00012180"/>
    </source>
</evidence>
<dbReference type="InterPro" id="IPR043128">
    <property type="entry name" value="Rev_trsase/Diguanyl_cyclase"/>
</dbReference>
<evidence type="ECO:0000313" key="4">
    <source>
        <dbReference type="Proteomes" id="UP000186698"/>
    </source>
</evidence>
<sequence length="474" mass="52996">MADPDLVLTKLHKEVSLGRMAGPFEEPPLAGLRVSPLGLVPKKEPGKLRLIHHLSHPRGDSVNDAIDSELAKVCYTSFDEAVRLVREAGRGALMAKADIESAFRLLPVHRESLHLLGCFFAGGYYVDRSLPMGCSISCSYFEAFSTFLEWVVRQRAGVDAIIHYLDDFLCVGPGNSTLCAILLQRLQEVTAEFGVPLAQEKTEGPYTCLRFLGIEIDSIRQECRIPKDKIEGLTEEVKYARVARKLTLRQLQSLLGKLNFTCRVIPMGRVFSRGLSLATAGVQQPHHFIRLNKGHKADLEVWLTFLQEYNGRSYWLSDPKSNRDLDLFTDASGALGFGAYFKGAWCAAPWPQHWVAARSTVNLNLLELFPIVVAVEIWGRQLANNSVVFHSDNMSTVMAINNLKSGSRPVLGLLRHLVLRCLQLNIAFRARHVPGCDNNVADALSRFQWDKFRELVPEADIQGTPCPDLVWHLL</sequence>
<dbReference type="PROSITE" id="PS50878">
    <property type="entry name" value="RT_POL"/>
    <property type="match status" value="1"/>
</dbReference>
<dbReference type="AlphaFoldDB" id="A0A8J1LJ21"/>
<accession>A0A8J1LJ21</accession>
<dbReference type="OrthoDB" id="411544at2759"/>
<organism evidence="4 5">
    <name type="scientific">Xenopus laevis</name>
    <name type="common">African clawed frog</name>
    <dbReference type="NCBI Taxonomy" id="8355"/>
    <lineage>
        <taxon>Eukaryota</taxon>
        <taxon>Metazoa</taxon>
        <taxon>Chordata</taxon>
        <taxon>Craniata</taxon>
        <taxon>Vertebrata</taxon>
        <taxon>Euteleostomi</taxon>
        <taxon>Amphibia</taxon>
        <taxon>Batrachia</taxon>
        <taxon>Anura</taxon>
        <taxon>Pipoidea</taxon>
        <taxon>Pipidae</taxon>
        <taxon>Xenopodinae</taxon>
        <taxon>Xenopus</taxon>
        <taxon>Xenopus</taxon>
    </lineage>
</organism>
<dbReference type="Proteomes" id="UP000186698">
    <property type="component" value="Chromosome 8L"/>
</dbReference>
<dbReference type="Pfam" id="PF00078">
    <property type="entry name" value="RVT_1"/>
    <property type="match status" value="1"/>
</dbReference>
<keyword evidence="4" id="KW-1185">Reference proteome</keyword>
<dbReference type="SUPFAM" id="SSF56672">
    <property type="entry name" value="DNA/RNA polymerases"/>
    <property type="match status" value="1"/>
</dbReference>
<evidence type="ECO:0000313" key="5">
    <source>
        <dbReference type="RefSeq" id="XP_041429517.1"/>
    </source>
</evidence>
<dbReference type="InterPro" id="IPR052055">
    <property type="entry name" value="Hepadnavirus_pol/RT"/>
</dbReference>
<proteinExistence type="inferred from homology"/>
<comment type="similarity">
    <text evidence="1">Belongs to the beta type-B retroviral polymerase family. HERV class-II K(HML-2) pol subfamily.</text>
</comment>
<dbReference type="GO" id="GO:0004523">
    <property type="term" value="F:RNA-DNA hybrid ribonuclease activity"/>
    <property type="evidence" value="ECO:0007669"/>
    <property type="project" value="UniProtKB-EC"/>
</dbReference>
<gene>
    <name evidence="5" type="primary">LOC121397210</name>
</gene>
<dbReference type="EC" id="3.1.26.4" evidence="2"/>
<dbReference type="KEGG" id="xla:121397210"/>
<evidence type="ECO:0000259" key="3">
    <source>
        <dbReference type="PROSITE" id="PS50878"/>
    </source>
</evidence>
<protein>
    <recommendedName>
        <fullName evidence="2">ribonuclease H</fullName>
        <ecNumber evidence="2">3.1.26.4</ecNumber>
    </recommendedName>
</protein>